<dbReference type="Pfam" id="PF00071">
    <property type="entry name" value="Ras"/>
    <property type="match status" value="1"/>
</dbReference>
<evidence type="ECO:0000256" key="2">
    <source>
        <dbReference type="ARBA" id="ARBA00023134"/>
    </source>
</evidence>
<dbReference type="FunFam" id="3.40.50.300:FF:001329">
    <property type="entry name" value="Small GTP-binding protein, putative"/>
    <property type="match status" value="1"/>
</dbReference>
<gene>
    <name evidence="3" type="ORF">TPC1_11128</name>
</gene>
<dbReference type="InterPro" id="IPR027417">
    <property type="entry name" value="P-loop_NTPase"/>
</dbReference>
<feature type="non-terminal residue" evidence="3">
    <location>
        <position position="171"/>
    </location>
</feature>
<dbReference type="SMART" id="SM00175">
    <property type="entry name" value="RAB"/>
    <property type="match status" value="1"/>
</dbReference>
<organism evidence="3">
    <name type="scientific">Trepomonas sp. PC1</name>
    <dbReference type="NCBI Taxonomy" id="1076344"/>
    <lineage>
        <taxon>Eukaryota</taxon>
        <taxon>Metamonada</taxon>
        <taxon>Diplomonadida</taxon>
        <taxon>Hexamitidae</taxon>
        <taxon>Hexamitinae</taxon>
        <taxon>Trepomonas</taxon>
    </lineage>
</organism>
<dbReference type="GO" id="GO:0005525">
    <property type="term" value="F:GTP binding"/>
    <property type="evidence" value="ECO:0007669"/>
    <property type="project" value="UniProtKB-KW"/>
</dbReference>
<dbReference type="PANTHER" id="PTHR47977">
    <property type="entry name" value="RAS-RELATED PROTEIN RAB"/>
    <property type="match status" value="1"/>
</dbReference>
<accession>A0A146KIW3</accession>
<name>A0A146KIW3_9EUKA</name>
<dbReference type="EMBL" id="GDID01000842">
    <property type="protein sequence ID" value="JAP95764.1"/>
    <property type="molecule type" value="Transcribed_RNA"/>
</dbReference>
<protein>
    <submittedName>
        <fullName evidence="3">Rab-like protein</fullName>
    </submittedName>
</protein>
<dbReference type="SUPFAM" id="SSF52540">
    <property type="entry name" value="P-loop containing nucleoside triphosphate hydrolases"/>
    <property type="match status" value="1"/>
</dbReference>
<dbReference type="SMART" id="SM00173">
    <property type="entry name" value="RAS"/>
    <property type="match status" value="1"/>
</dbReference>
<feature type="non-terminal residue" evidence="3">
    <location>
        <position position="1"/>
    </location>
</feature>
<dbReference type="AlphaFoldDB" id="A0A146KIW3"/>
<proteinExistence type="predicted"/>
<reference evidence="3" key="1">
    <citation type="submission" date="2015-07" db="EMBL/GenBank/DDBJ databases">
        <title>Adaptation to a free-living lifestyle via gene acquisitions in the diplomonad Trepomonas sp. PC1.</title>
        <authorList>
            <person name="Xu F."/>
            <person name="Jerlstrom-Hultqvist J."/>
            <person name="Kolisko M."/>
            <person name="Simpson A.G.B."/>
            <person name="Roger A.J."/>
            <person name="Svard S.G."/>
            <person name="Andersson J.O."/>
        </authorList>
    </citation>
    <scope>NUCLEOTIDE SEQUENCE</scope>
    <source>
        <strain evidence="3">PC1</strain>
    </source>
</reference>
<dbReference type="InterPro" id="IPR001806">
    <property type="entry name" value="Small_GTPase"/>
</dbReference>
<dbReference type="NCBIfam" id="TIGR00231">
    <property type="entry name" value="small_GTP"/>
    <property type="match status" value="1"/>
</dbReference>
<dbReference type="InterPro" id="IPR005225">
    <property type="entry name" value="Small_GTP-bd"/>
</dbReference>
<dbReference type="PROSITE" id="PS51419">
    <property type="entry name" value="RAB"/>
    <property type="match status" value="1"/>
</dbReference>
<dbReference type="PRINTS" id="PR00449">
    <property type="entry name" value="RASTRNSFRMNG"/>
</dbReference>
<dbReference type="CDD" id="cd00154">
    <property type="entry name" value="Rab"/>
    <property type="match status" value="1"/>
</dbReference>
<dbReference type="GO" id="GO:0003924">
    <property type="term" value="F:GTPase activity"/>
    <property type="evidence" value="ECO:0007669"/>
    <property type="project" value="InterPro"/>
</dbReference>
<dbReference type="InterPro" id="IPR050227">
    <property type="entry name" value="Rab"/>
</dbReference>
<dbReference type="SMART" id="SM00174">
    <property type="entry name" value="RHO"/>
    <property type="match status" value="1"/>
</dbReference>
<evidence type="ECO:0000256" key="1">
    <source>
        <dbReference type="ARBA" id="ARBA00022741"/>
    </source>
</evidence>
<keyword evidence="1" id="KW-0547">Nucleotide-binding</keyword>
<dbReference type="Gene3D" id="3.40.50.300">
    <property type="entry name" value="P-loop containing nucleotide triphosphate hydrolases"/>
    <property type="match status" value="1"/>
</dbReference>
<evidence type="ECO:0000313" key="3">
    <source>
        <dbReference type="EMBL" id="JAP95764.1"/>
    </source>
</evidence>
<keyword evidence="2" id="KW-0342">GTP-binding</keyword>
<sequence>KVVFIGAAAVGKSSIIQRVVSQKFEEQAQSLNASMFKYQTDDYIFNIWDTAGQEKFDSITPLYYRGAQFIMLTLSVAEPSSFEKAKFWLKEIAMNADSGTRVFCVANKVDLESQISEKTITSFAQNNGLETCFVSAKTGQGINEMLQSLESASKMLKEKEPVKIQAITDEK</sequence>